<evidence type="ECO:0000256" key="1">
    <source>
        <dbReference type="SAM" id="Phobius"/>
    </source>
</evidence>
<protein>
    <submittedName>
        <fullName evidence="2">Uncharacterized protein</fullName>
    </submittedName>
</protein>
<sequence length="23" mass="2967">MWLKCRFLAFYQIVFLYIFVFSM</sequence>
<dbReference type="AlphaFoldDB" id="A0A0E9TFK1"/>
<dbReference type="EMBL" id="GBXM01056877">
    <property type="protein sequence ID" value="JAH51700.1"/>
    <property type="molecule type" value="Transcribed_RNA"/>
</dbReference>
<keyword evidence="1" id="KW-0812">Transmembrane</keyword>
<organism evidence="2">
    <name type="scientific">Anguilla anguilla</name>
    <name type="common">European freshwater eel</name>
    <name type="synonym">Muraena anguilla</name>
    <dbReference type="NCBI Taxonomy" id="7936"/>
    <lineage>
        <taxon>Eukaryota</taxon>
        <taxon>Metazoa</taxon>
        <taxon>Chordata</taxon>
        <taxon>Craniata</taxon>
        <taxon>Vertebrata</taxon>
        <taxon>Euteleostomi</taxon>
        <taxon>Actinopterygii</taxon>
        <taxon>Neopterygii</taxon>
        <taxon>Teleostei</taxon>
        <taxon>Anguilliformes</taxon>
        <taxon>Anguillidae</taxon>
        <taxon>Anguilla</taxon>
    </lineage>
</organism>
<accession>A0A0E9TFK1</accession>
<keyword evidence="1" id="KW-1133">Transmembrane helix</keyword>
<proteinExistence type="predicted"/>
<keyword evidence="1" id="KW-0472">Membrane</keyword>
<feature type="transmembrane region" description="Helical" evidence="1">
    <location>
        <begin position="6"/>
        <end position="22"/>
    </location>
</feature>
<reference evidence="2" key="2">
    <citation type="journal article" date="2015" name="Fish Shellfish Immunol.">
        <title>Early steps in the European eel (Anguilla anguilla)-Vibrio vulnificus interaction in the gills: Role of the RtxA13 toxin.</title>
        <authorList>
            <person name="Callol A."/>
            <person name="Pajuelo D."/>
            <person name="Ebbesson L."/>
            <person name="Teles M."/>
            <person name="MacKenzie S."/>
            <person name="Amaro C."/>
        </authorList>
    </citation>
    <scope>NUCLEOTIDE SEQUENCE</scope>
</reference>
<evidence type="ECO:0000313" key="2">
    <source>
        <dbReference type="EMBL" id="JAH51700.1"/>
    </source>
</evidence>
<reference evidence="2" key="1">
    <citation type="submission" date="2014-11" db="EMBL/GenBank/DDBJ databases">
        <authorList>
            <person name="Amaro Gonzalez C."/>
        </authorList>
    </citation>
    <scope>NUCLEOTIDE SEQUENCE</scope>
</reference>
<name>A0A0E9TFK1_ANGAN</name>